<keyword evidence="4" id="KW-1185">Reference proteome</keyword>
<dbReference type="NCBIfam" id="NF047619">
    <property type="entry name" value="NADase_discoid"/>
    <property type="match status" value="1"/>
</dbReference>
<dbReference type="Pfam" id="PF25302">
    <property type="entry name" value="NADase_transloc"/>
    <property type="match status" value="1"/>
</dbReference>
<name>A0ABS0WTN5_9FLAO</name>
<comment type="caution">
    <text evidence="3">The sequence shown here is derived from an EMBL/GenBank/DDBJ whole genome shotgun (WGS) entry which is preliminary data.</text>
</comment>
<dbReference type="RefSeq" id="WP_198842006.1">
    <property type="nucleotide sequence ID" value="NZ_JAEHFJ010000006.1"/>
</dbReference>
<evidence type="ECO:0000259" key="2">
    <source>
        <dbReference type="Pfam" id="PF25302"/>
    </source>
</evidence>
<organism evidence="3 4">
    <name type="scientific">Aureibaculum flavum</name>
    <dbReference type="NCBI Taxonomy" id="2795986"/>
    <lineage>
        <taxon>Bacteria</taxon>
        <taxon>Pseudomonadati</taxon>
        <taxon>Bacteroidota</taxon>
        <taxon>Flavobacteriia</taxon>
        <taxon>Flavobacteriales</taxon>
        <taxon>Flavobacteriaceae</taxon>
        <taxon>Aureibaculum</taxon>
    </lineage>
</organism>
<evidence type="ECO:0000313" key="4">
    <source>
        <dbReference type="Proteomes" id="UP000623301"/>
    </source>
</evidence>
<reference evidence="3 4" key="1">
    <citation type="submission" date="2020-12" db="EMBL/GenBank/DDBJ databases">
        <title>Aureibaculum luteum sp. nov. and Aureibaculum flavum sp. nov., novel members of the family Flavobacteriaceae isolated from Antarctic intertidal sediments.</title>
        <authorList>
            <person name="He X."/>
            <person name="Zhang X."/>
        </authorList>
    </citation>
    <scope>NUCLEOTIDE SEQUENCE [LARGE SCALE GENOMIC DNA]</scope>
    <source>
        <strain evidence="3 4">A20</strain>
    </source>
</reference>
<evidence type="ECO:0000313" key="3">
    <source>
        <dbReference type="EMBL" id="MBJ2175339.1"/>
    </source>
</evidence>
<proteinExistence type="predicted"/>
<dbReference type="InterPro" id="IPR057561">
    <property type="entry name" value="NADase_transloc"/>
</dbReference>
<accession>A0ABS0WTN5</accession>
<sequence>MKYPIKSFLAILTITCFSSFAIAQNINLTTEKIITPKLGKSHDISESGIKAYQKIQTKLNRIQKDYETMGPERISKSDVEYLELHEMDTPPNSTDTPGCSWYCAALINNVIASSTLDDSDAYKAWNIHDFDLSNTWATNKNKGIGEHITFVFGKTKSLSIHQIQIYNGYQKSESTWKNNSRAKKIALSINGKHYAYLELEDVKNVQIFTIDAQKFLADTNLTFEFKIMEIYPGKKYEDLCISEINFDGAGDH</sequence>
<keyword evidence="1" id="KW-0732">Signal</keyword>
<protein>
    <recommendedName>
        <fullName evidence="2">NAD glycohydrolase translocation F5/8 type C domain-containing protein</fullName>
    </recommendedName>
</protein>
<gene>
    <name evidence="3" type="ORF">JBL43_13885</name>
</gene>
<feature type="domain" description="NAD glycohydrolase translocation F5/8 type C" evidence="2">
    <location>
        <begin position="101"/>
        <end position="247"/>
    </location>
</feature>
<dbReference type="EMBL" id="JAEHFJ010000006">
    <property type="protein sequence ID" value="MBJ2175339.1"/>
    <property type="molecule type" value="Genomic_DNA"/>
</dbReference>
<feature type="chain" id="PRO_5046737461" description="NAD glycohydrolase translocation F5/8 type C domain-containing protein" evidence="1">
    <location>
        <begin position="24"/>
        <end position="252"/>
    </location>
</feature>
<evidence type="ECO:0000256" key="1">
    <source>
        <dbReference type="SAM" id="SignalP"/>
    </source>
</evidence>
<dbReference type="Proteomes" id="UP000623301">
    <property type="component" value="Unassembled WGS sequence"/>
</dbReference>
<feature type="signal peptide" evidence="1">
    <location>
        <begin position="1"/>
        <end position="23"/>
    </location>
</feature>